<organism evidence="1 2">
    <name type="scientific">Candidatus Sungbacteria bacterium RIFCSPHIGHO2_02_FULL_53_17</name>
    <dbReference type="NCBI Taxonomy" id="1802275"/>
    <lineage>
        <taxon>Bacteria</taxon>
        <taxon>Candidatus Sungiibacteriota</taxon>
    </lineage>
</organism>
<gene>
    <name evidence="1" type="ORF">A3C92_02855</name>
</gene>
<evidence type="ECO:0000313" key="2">
    <source>
        <dbReference type="Proteomes" id="UP000177177"/>
    </source>
</evidence>
<sequence>MIIDDLALMVKRGFGGVTEEIGGVRQQIGDMGDEIGGVKEEIGGLKGDVRRLEQKMDDGFRAVNKRLDLMHEEISDVPDMREAVEDHEKRLGRLERNAGVAA</sequence>
<dbReference type="AlphaFoldDB" id="A0A1G2KVS2"/>
<accession>A0A1G2KVS2</accession>
<dbReference type="EMBL" id="MHQN01000034">
    <property type="protein sequence ID" value="OHA02561.1"/>
    <property type="molecule type" value="Genomic_DNA"/>
</dbReference>
<dbReference type="Proteomes" id="UP000177177">
    <property type="component" value="Unassembled WGS sequence"/>
</dbReference>
<comment type="caution">
    <text evidence="1">The sequence shown here is derived from an EMBL/GenBank/DDBJ whole genome shotgun (WGS) entry which is preliminary data.</text>
</comment>
<reference evidence="1 2" key="1">
    <citation type="journal article" date="2016" name="Nat. Commun.">
        <title>Thousands of microbial genomes shed light on interconnected biogeochemical processes in an aquifer system.</title>
        <authorList>
            <person name="Anantharaman K."/>
            <person name="Brown C.T."/>
            <person name="Hug L.A."/>
            <person name="Sharon I."/>
            <person name="Castelle C.J."/>
            <person name="Probst A.J."/>
            <person name="Thomas B.C."/>
            <person name="Singh A."/>
            <person name="Wilkins M.J."/>
            <person name="Karaoz U."/>
            <person name="Brodie E.L."/>
            <person name="Williams K.H."/>
            <person name="Hubbard S.S."/>
            <person name="Banfield J.F."/>
        </authorList>
    </citation>
    <scope>NUCLEOTIDE SEQUENCE [LARGE SCALE GENOMIC DNA]</scope>
</reference>
<proteinExistence type="predicted"/>
<protein>
    <recommendedName>
        <fullName evidence="3">t-SNARE coiled-coil homology domain-containing protein</fullName>
    </recommendedName>
</protein>
<evidence type="ECO:0000313" key="1">
    <source>
        <dbReference type="EMBL" id="OHA02561.1"/>
    </source>
</evidence>
<name>A0A1G2KVS2_9BACT</name>
<evidence type="ECO:0008006" key="3">
    <source>
        <dbReference type="Google" id="ProtNLM"/>
    </source>
</evidence>